<keyword evidence="4" id="KW-0274">FAD</keyword>
<keyword evidence="9" id="KW-1133">Transmembrane helix</keyword>
<dbReference type="Gene3D" id="3.50.50.100">
    <property type="match status" value="1"/>
</dbReference>
<dbReference type="OrthoDB" id="9781621at2"/>
<accession>A0A3R5Y3Y0</accession>
<dbReference type="PRINTS" id="PR00411">
    <property type="entry name" value="PNDRDTASEI"/>
</dbReference>
<evidence type="ECO:0000256" key="8">
    <source>
        <dbReference type="ARBA" id="ARBA00047599"/>
    </source>
</evidence>
<dbReference type="InterPro" id="IPR023753">
    <property type="entry name" value="FAD/NAD-binding_dom"/>
</dbReference>
<dbReference type="InterPro" id="IPR036188">
    <property type="entry name" value="FAD/NAD-bd_sf"/>
</dbReference>
<dbReference type="AlphaFoldDB" id="A0A3R5Y3Y0"/>
<name>A0A3R5Y3Y0_ORNRH</name>
<feature type="transmembrane region" description="Helical" evidence="9">
    <location>
        <begin position="370"/>
        <end position="390"/>
    </location>
</feature>
<dbReference type="InterPro" id="IPR045024">
    <property type="entry name" value="NDH-2"/>
</dbReference>
<sequence>MNIPDLSIKRVVVIGAGFAGLNLAKKLNKQNLQVVLIDKNNYHTFQPLLYQVATAGLEADSIAHAVRTLFKKEKNFHFRIAQISHIDTQNKKIHSDIGDLSYDYLVIATGSKTNYYGNKNIETYSMPMKSIPQALDLRHLVLQNFEAALLTDDLAERERLMNFVIVGGGPTGVELAGAFSELKNHVLPNDYPDLDIRRMNVHLIQAVDRLLPGFSDKASTKVAEYLLKMDVHVWLNTIVQDYDGKVAKTNLRNFETSTLIWAAGVQGSTIDGIPEQSVERGRYKVDVYNKVIGVEDVYAIGDIACMQSQEYPQGHPMVAQPAIQQGKHLARNLNALSTGKEMKTFKYNDKGSMATIGRNKAVADIGKFKFTGFFAWMIWMFVHLISLVGFRNKVVALVNWVIQYFQYNKGVRLIIRPYRRKVKEISEAENIVSVLEADKKS</sequence>
<proteinExistence type="inferred from homology"/>
<reference evidence="12 13" key="1">
    <citation type="submission" date="2019-01" db="EMBL/GenBank/DDBJ databases">
        <title>Whole Genome of Ornithobacterium rhinotracheale FARPER-174b.</title>
        <authorList>
            <person name="Tataje-Lavanda L.A."/>
            <person name="Montalvan A."/>
            <person name="Montesinos R."/>
            <person name="Zimic M."/>
            <person name="Fernandez-Sanchez M."/>
            <person name="Fernandez-Diaz M."/>
        </authorList>
    </citation>
    <scope>NUCLEOTIDE SEQUENCE [LARGE SCALE GENOMIC DNA]</scope>
    <source>
        <strain evidence="12 13">FARPER-174b</strain>
    </source>
</reference>
<keyword evidence="7" id="KW-0520">NAD</keyword>
<keyword evidence="6" id="KW-0560">Oxidoreductase</keyword>
<keyword evidence="9" id="KW-0812">Transmembrane</keyword>
<keyword evidence="5" id="KW-0809">Transit peptide</keyword>
<dbReference type="EMBL" id="CP035107">
    <property type="protein sequence ID" value="QAR31111.1"/>
    <property type="molecule type" value="Genomic_DNA"/>
</dbReference>
<keyword evidence="9" id="KW-0472">Membrane</keyword>
<dbReference type="Pfam" id="PF22366">
    <property type="entry name" value="NDH2_C"/>
    <property type="match status" value="1"/>
</dbReference>
<dbReference type="RefSeq" id="WP_128501558.1">
    <property type="nucleotide sequence ID" value="NZ_CP035107.1"/>
</dbReference>
<evidence type="ECO:0000256" key="9">
    <source>
        <dbReference type="SAM" id="Phobius"/>
    </source>
</evidence>
<dbReference type="SUPFAM" id="SSF51905">
    <property type="entry name" value="FAD/NAD(P)-binding domain"/>
    <property type="match status" value="2"/>
</dbReference>
<dbReference type="PANTHER" id="PTHR43706">
    <property type="entry name" value="NADH DEHYDROGENASE"/>
    <property type="match status" value="1"/>
</dbReference>
<dbReference type="EC" id="1.6.5.9" evidence="2"/>
<comment type="similarity">
    <text evidence="1">Belongs to the NADH dehydrogenase family.</text>
</comment>
<evidence type="ECO:0000256" key="7">
    <source>
        <dbReference type="ARBA" id="ARBA00023027"/>
    </source>
</evidence>
<keyword evidence="3" id="KW-0285">Flavoprotein</keyword>
<dbReference type="Pfam" id="PF07992">
    <property type="entry name" value="Pyr_redox_2"/>
    <property type="match status" value="1"/>
</dbReference>
<evidence type="ECO:0000256" key="2">
    <source>
        <dbReference type="ARBA" id="ARBA00012637"/>
    </source>
</evidence>
<evidence type="ECO:0000256" key="3">
    <source>
        <dbReference type="ARBA" id="ARBA00022630"/>
    </source>
</evidence>
<evidence type="ECO:0000256" key="5">
    <source>
        <dbReference type="ARBA" id="ARBA00022946"/>
    </source>
</evidence>
<dbReference type="GO" id="GO:0050136">
    <property type="term" value="F:NADH dehydrogenase (quinone) (non-electrogenic) activity"/>
    <property type="evidence" value="ECO:0007669"/>
    <property type="project" value="UniProtKB-EC"/>
</dbReference>
<feature type="domain" description="FAD/NAD(P)-binding" evidence="10">
    <location>
        <begin position="10"/>
        <end position="326"/>
    </location>
</feature>
<dbReference type="Proteomes" id="UP000287701">
    <property type="component" value="Chromosome"/>
</dbReference>
<dbReference type="PRINTS" id="PR00368">
    <property type="entry name" value="FADPNR"/>
</dbReference>
<dbReference type="InterPro" id="IPR054585">
    <property type="entry name" value="NDH2-like_C"/>
</dbReference>
<evidence type="ECO:0000259" key="11">
    <source>
        <dbReference type="Pfam" id="PF22366"/>
    </source>
</evidence>
<evidence type="ECO:0000256" key="4">
    <source>
        <dbReference type="ARBA" id="ARBA00022827"/>
    </source>
</evidence>
<dbReference type="PANTHER" id="PTHR43706:SF47">
    <property type="entry name" value="EXTERNAL NADH-UBIQUINONE OXIDOREDUCTASE 1, MITOCHONDRIAL-RELATED"/>
    <property type="match status" value="1"/>
</dbReference>
<evidence type="ECO:0000256" key="6">
    <source>
        <dbReference type="ARBA" id="ARBA00023002"/>
    </source>
</evidence>
<evidence type="ECO:0000259" key="10">
    <source>
        <dbReference type="Pfam" id="PF07992"/>
    </source>
</evidence>
<gene>
    <name evidence="12" type="ORF">EQP59_07085</name>
</gene>
<evidence type="ECO:0000313" key="13">
    <source>
        <dbReference type="Proteomes" id="UP000287701"/>
    </source>
</evidence>
<evidence type="ECO:0000256" key="1">
    <source>
        <dbReference type="ARBA" id="ARBA00005272"/>
    </source>
</evidence>
<comment type="catalytic activity">
    <reaction evidence="8">
        <text>a quinone + NADH + H(+) = a quinol + NAD(+)</text>
        <dbReference type="Rhea" id="RHEA:46160"/>
        <dbReference type="ChEBI" id="CHEBI:15378"/>
        <dbReference type="ChEBI" id="CHEBI:24646"/>
        <dbReference type="ChEBI" id="CHEBI:57540"/>
        <dbReference type="ChEBI" id="CHEBI:57945"/>
        <dbReference type="ChEBI" id="CHEBI:132124"/>
        <dbReference type="EC" id="1.6.5.9"/>
    </reaction>
</comment>
<protein>
    <recommendedName>
        <fullName evidence="2">NADH:ubiquinone reductase (non-electrogenic)</fullName>
        <ecNumber evidence="2">1.6.5.9</ecNumber>
    </recommendedName>
</protein>
<organism evidence="12 13">
    <name type="scientific">Ornithobacterium rhinotracheale</name>
    <dbReference type="NCBI Taxonomy" id="28251"/>
    <lineage>
        <taxon>Bacteria</taxon>
        <taxon>Pseudomonadati</taxon>
        <taxon>Bacteroidota</taxon>
        <taxon>Flavobacteriia</taxon>
        <taxon>Flavobacteriales</taxon>
        <taxon>Weeksellaceae</taxon>
        <taxon>Ornithobacterium</taxon>
    </lineage>
</organism>
<feature type="domain" description="External alternative NADH-ubiquinone oxidoreductase-like C-terminal" evidence="11">
    <location>
        <begin position="350"/>
        <end position="405"/>
    </location>
</feature>
<evidence type="ECO:0000313" key="12">
    <source>
        <dbReference type="EMBL" id="QAR31111.1"/>
    </source>
</evidence>